<organism evidence="3 4">
    <name type="scientific">Niastella populi</name>
    <dbReference type="NCBI Taxonomy" id="550983"/>
    <lineage>
        <taxon>Bacteria</taxon>
        <taxon>Pseudomonadati</taxon>
        <taxon>Bacteroidota</taxon>
        <taxon>Chitinophagia</taxon>
        <taxon>Chitinophagales</taxon>
        <taxon>Chitinophagaceae</taxon>
        <taxon>Niastella</taxon>
    </lineage>
</organism>
<comment type="caution">
    <text evidence="3">The sequence shown here is derived from an EMBL/GenBank/DDBJ whole genome shotgun (WGS) entry which is preliminary data.</text>
</comment>
<reference evidence="4" key="1">
    <citation type="submission" date="2016-04" db="EMBL/GenBank/DDBJ databases">
        <authorList>
            <person name="Chen L."/>
            <person name="Zhuang W."/>
            <person name="Wang G."/>
        </authorList>
    </citation>
    <scope>NUCLEOTIDE SEQUENCE [LARGE SCALE GENOMIC DNA]</scope>
    <source>
        <strain evidence="4">208</strain>
    </source>
</reference>
<dbReference type="Gene3D" id="3.40.50.2300">
    <property type="match status" value="1"/>
</dbReference>
<dbReference type="STRING" id="550983.A4R26_31840"/>
<accession>A0A1V9ENU8</accession>
<dbReference type="RefSeq" id="WP_081170465.1">
    <property type="nucleotide sequence ID" value="NZ_LWBP01000240.1"/>
</dbReference>
<protein>
    <recommendedName>
        <fullName evidence="2">Response regulatory domain-containing protein</fullName>
    </recommendedName>
</protein>
<evidence type="ECO:0000259" key="2">
    <source>
        <dbReference type="PROSITE" id="PS50110"/>
    </source>
</evidence>
<dbReference type="Proteomes" id="UP000192276">
    <property type="component" value="Unassembled WGS sequence"/>
</dbReference>
<evidence type="ECO:0000313" key="3">
    <source>
        <dbReference type="EMBL" id="OQP47829.1"/>
    </source>
</evidence>
<feature type="domain" description="Response regulatory" evidence="2">
    <location>
        <begin position="5"/>
        <end position="126"/>
    </location>
</feature>
<gene>
    <name evidence="3" type="ORF">A4R26_31840</name>
</gene>
<dbReference type="InterPro" id="IPR052893">
    <property type="entry name" value="TCS_response_regulator"/>
</dbReference>
<dbReference type="AlphaFoldDB" id="A0A1V9ENU8"/>
<dbReference type="EMBL" id="LWBP01000240">
    <property type="protein sequence ID" value="OQP47829.1"/>
    <property type="molecule type" value="Genomic_DNA"/>
</dbReference>
<dbReference type="GO" id="GO:0000160">
    <property type="term" value="P:phosphorelay signal transduction system"/>
    <property type="evidence" value="ECO:0007669"/>
    <property type="project" value="InterPro"/>
</dbReference>
<dbReference type="InterPro" id="IPR001789">
    <property type="entry name" value="Sig_transdc_resp-reg_receiver"/>
</dbReference>
<dbReference type="PANTHER" id="PTHR44520">
    <property type="entry name" value="RESPONSE REGULATOR RCP1-RELATED"/>
    <property type="match status" value="1"/>
</dbReference>
<proteinExistence type="predicted"/>
<keyword evidence="4" id="KW-1185">Reference proteome</keyword>
<evidence type="ECO:0000256" key="1">
    <source>
        <dbReference type="PROSITE-ProRule" id="PRU00169"/>
    </source>
</evidence>
<dbReference type="PROSITE" id="PS50110">
    <property type="entry name" value="RESPONSE_REGULATORY"/>
    <property type="match status" value="1"/>
</dbReference>
<name>A0A1V9ENU8_9BACT</name>
<feature type="modified residue" description="4-aspartylphosphate" evidence="1">
    <location>
        <position position="59"/>
    </location>
</feature>
<dbReference type="InterPro" id="IPR011006">
    <property type="entry name" value="CheY-like_superfamily"/>
</dbReference>
<sequence length="131" mass="14687">MSACKILMIDDDEDDIEILANAFLQAGLNGVHHVKTAMQAFMYLESVKHECLPKLIVTDNLLPGISGKEFLTGLKGMEKYKHTPVVVLSTSKIDDEIAEYRKIGILDYVVKPSSYDEYVQVAENIRTKVLL</sequence>
<dbReference type="Pfam" id="PF00072">
    <property type="entry name" value="Response_reg"/>
    <property type="match status" value="1"/>
</dbReference>
<dbReference type="OrthoDB" id="673127at2"/>
<dbReference type="SMART" id="SM00448">
    <property type="entry name" value="REC"/>
    <property type="match status" value="1"/>
</dbReference>
<dbReference type="PANTHER" id="PTHR44520:SF1">
    <property type="entry name" value="TWO-COMPONENT SYSTEM REGULATORY PROTEIN"/>
    <property type="match status" value="1"/>
</dbReference>
<keyword evidence="1" id="KW-0597">Phosphoprotein</keyword>
<evidence type="ECO:0000313" key="4">
    <source>
        <dbReference type="Proteomes" id="UP000192276"/>
    </source>
</evidence>
<dbReference type="SUPFAM" id="SSF52172">
    <property type="entry name" value="CheY-like"/>
    <property type="match status" value="1"/>
</dbReference>